<dbReference type="PANTHER" id="PTHR24185:SF1">
    <property type="entry name" value="CALCIUM-INDEPENDENT PHOSPHOLIPASE A2-GAMMA"/>
    <property type="match status" value="1"/>
</dbReference>
<feature type="short sequence motif" description="DGA/G" evidence="4">
    <location>
        <begin position="218"/>
        <end position="220"/>
    </location>
</feature>
<evidence type="ECO:0000313" key="8">
    <source>
        <dbReference type="Proteomes" id="UP000243515"/>
    </source>
</evidence>
<dbReference type="PANTHER" id="PTHR24185">
    <property type="entry name" value="CALCIUM-INDEPENDENT PHOSPHOLIPASE A2-GAMMA"/>
    <property type="match status" value="1"/>
</dbReference>
<dbReference type="CDD" id="cd07216">
    <property type="entry name" value="Pat17_PNPLA8_PNPLA9_like3"/>
    <property type="match status" value="1"/>
</dbReference>
<keyword evidence="2 4" id="KW-0442">Lipid degradation</keyword>
<dbReference type="Pfam" id="PF01734">
    <property type="entry name" value="Patatin"/>
    <property type="match status" value="1"/>
</dbReference>
<sequence length="677" mass="75692">MATERKESPKDAAAFEPPKFLRDSNGYCLLSLDGGGVRGLSSLFVLQRLMHAVNGERQREGQPSVKPCELFDLIGGTSTGGLIAIMLGRLNMDVDECIKAYMKMSHKIFSREGSSVDWKLRIKGRFDSKVLQAAIEEILTDQGLPIKAPLLDEPGVCKIFVCATRKETANPKVFRSYKIREEYDSDNLTVSDAARATSAATSFFDPVEIGPYGQQYVDGALVHNNPINKVWEEAQNIWAPLEDDLVDKIKCIVSVGTGDPGTTPFPDAILQIHQALVKLVTETEKTAEQFARDHRAFLRKGRYFRFNVEQGLQSIDLAEYKKINEIVAATEDYMNSQKQKHVVQDCVQNLKQKTSMVMYEASKGLGVNTCSFSAGVAFDHSLPIFAVIGRTGVGKSTFVNSLGGRHNDGNDATVCHGLDSCTSSLGLYKVDINGGQVYLIDTPGFDDVRMSDTEIMDLIFQELLRLYHGDKLVKGLIYLHDISQARIGGLALKHFHAFERLCGKAAFENVVLVTTKWLKHPTYEESERELLRERELKTIYWKNMVERGSYVERHDNSTESARRIVTILLHKPNIALLFLQESIQAVDVDQTIPVVANEPPPAHPLLSTLLIVLKVSWLVVRVVFVGFMDIGACSTVIRVWQGEKNMDLGAWIVCMLLLWITLGLFVKLPFMSWLTIR</sequence>
<accession>A0A232LYG8</accession>
<name>A0A232LYG8_9EURO</name>
<dbReference type="AlphaFoldDB" id="A0A232LYG8"/>
<dbReference type="GO" id="GO:0019369">
    <property type="term" value="P:arachidonate metabolic process"/>
    <property type="evidence" value="ECO:0007669"/>
    <property type="project" value="TreeGrafter"/>
</dbReference>
<keyword evidence="8" id="KW-1185">Reference proteome</keyword>
<keyword evidence="5" id="KW-0812">Transmembrane</keyword>
<gene>
    <name evidence="7" type="ORF">Egran_03041</name>
</gene>
<dbReference type="Proteomes" id="UP000243515">
    <property type="component" value="Unassembled WGS sequence"/>
</dbReference>
<evidence type="ECO:0000256" key="3">
    <source>
        <dbReference type="ARBA" id="ARBA00023098"/>
    </source>
</evidence>
<keyword evidence="1 4" id="KW-0378">Hydrolase</keyword>
<evidence type="ECO:0000313" key="7">
    <source>
        <dbReference type="EMBL" id="OXV09199.1"/>
    </source>
</evidence>
<feature type="active site" description="Nucleophile" evidence="4">
    <location>
        <position position="78"/>
    </location>
</feature>
<dbReference type="GO" id="GO:0005525">
    <property type="term" value="F:GTP binding"/>
    <property type="evidence" value="ECO:0007669"/>
    <property type="project" value="InterPro"/>
</dbReference>
<dbReference type="InterPro" id="IPR002641">
    <property type="entry name" value="PNPLA_dom"/>
</dbReference>
<reference evidence="7 8" key="1">
    <citation type="journal article" date="2015" name="Environ. Microbiol.">
        <title>Metagenome sequence of Elaphomyces granulatus from sporocarp tissue reveals Ascomycota ectomycorrhizal fingerprints of genome expansion and a Proteobacteria-rich microbiome.</title>
        <authorList>
            <person name="Quandt C.A."/>
            <person name="Kohler A."/>
            <person name="Hesse C.N."/>
            <person name="Sharpton T.J."/>
            <person name="Martin F."/>
            <person name="Spatafora J.W."/>
        </authorList>
    </citation>
    <scope>NUCLEOTIDE SEQUENCE [LARGE SCALE GENOMIC DNA]</scope>
    <source>
        <strain evidence="7 8">OSC145934</strain>
    </source>
</reference>
<evidence type="ECO:0000256" key="4">
    <source>
        <dbReference type="PROSITE-ProRule" id="PRU01161"/>
    </source>
</evidence>
<dbReference type="PROSITE" id="PS51635">
    <property type="entry name" value="PNPLA"/>
    <property type="match status" value="1"/>
</dbReference>
<dbReference type="SUPFAM" id="SSF52151">
    <property type="entry name" value="FabD/lysophospholipase-like"/>
    <property type="match status" value="1"/>
</dbReference>
<feature type="domain" description="PNPLA" evidence="6">
    <location>
        <begin position="30"/>
        <end position="231"/>
    </location>
</feature>
<dbReference type="GO" id="GO:0047499">
    <property type="term" value="F:calcium-independent phospholipase A2 activity"/>
    <property type="evidence" value="ECO:0007669"/>
    <property type="project" value="TreeGrafter"/>
</dbReference>
<proteinExistence type="predicted"/>
<feature type="transmembrane region" description="Helical" evidence="5">
    <location>
        <begin position="648"/>
        <end position="670"/>
    </location>
</feature>
<dbReference type="GO" id="GO:0046486">
    <property type="term" value="P:glycerolipid metabolic process"/>
    <property type="evidence" value="ECO:0007669"/>
    <property type="project" value="UniProtKB-ARBA"/>
</dbReference>
<dbReference type="GO" id="GO:0016042">
    <property type="term" value="P:lipid catabolic process"/>
    <property type="evidence" value="ECO:0007669"/>
    <property type="project" value="UniProtKB-UniRule"/>
</dbReference>
<keyword evidence="5" id="KW-1133">Transmembrane helix</keyword>
<evidence type="ECO:0000256" key="2">
    <source>
        <dbReference type="ARBA" id="ARBA00022963"/>
    </source>
</evidence>
<evidence type="ECO:0000256" key="5">
    <source>
        <dbReference type="SAM" id="Phobius"/>
    </source>
</evidence>
<protein>
    <recommendedName>
        <fullName evidence="6">PNPLA domain-containing protein</fullName>
    </recommendedName>
</protein>
<dbReference type="EMBL" id="NPHW01003655">
    <property type="protein sequence ID" value="OXV09199.1"/>
    <property type="molecule type" value="Genomic_DNA"/>
</dbReference>
<evidence type="ECO:0000256" key="1">
    <source>
        <dbReference type="ARBA" id="ARBA00022801"/>
    </source>
</evidence>
<comment type="caution">
    <text evidence="7">The sequence shown here is derived from an EMBL/GenBank/DDBJ whole genome shotgun (WGS) entry which is preliminary data.</text>
</comment>
<dbReference type="SUPFAM" id="SSF52540">
    <property type="entry name" value="P-loop containing nucleoside triphosphate hydrolases"/>
    <property type="match status" value="1"/>
</dbReference>
<keyword evidence="5" id="KW-0472">Membrane</keyword>
<evidence type="ECO:0000259" key="6">
    <source>
        <dbReference type="PROSITE" id="PS51635"/>
    </source>
</evidence>
<dbReference type="OrthoDB" id="1658288at2759"/>
<keyword evidence="3 4" id="KW-0443">Lipid metabolism</keyword>
<feature type="short sequence motif" description="GXSXG" evidence="4">
    <location>
        <begin position="76"/>
        <end position="80"/>
    </location>
</feature>
<dbReference type="Gene3D" id="3.40.1090.10">
    <property type="entry name" value="Cytosolic phospholipase A2 catalytic domain"/>
    <property type="match status" value="1"/>
</dbReference>
<feature type="transmembrane region" description="Helical" evidence="5">
    <location>
        <begin position="605"/>
        <end position="627"/>
    </location>
</feature>
<dbReference type="Gene3D" id="3.40.50.300">
    <property type="entry name" value="P-loop containing nucleotide triphosphate hydrolases"/>
    <property type="match status" value="1"/>
</dbReference>
<dbReference type="CDD" id="cd00882">
    <property type="entry name" value="Ras_like_GTPase"/>
    <property type="match status" value="1"/>
</dbReference>
<feature type="active site" description="Proton acceptor" evidence="4">
    <location>
        <position position="218"/>
    </location>
</feature>
<dbReference type="GO" id="GO:0016020">
    <property type="term" value="C:membrane"/>
    <property type="evidence" value="ECO:0007669"/>
    <property type="project" value="TreeGrafter"/>
</dbReference>
<dbReference type="InterPro" id="IPR027417">
    <property type="entry name" value="P-loop_NTPase"/>
</dbReference>
<dbReference type="Pfam" id="PF01926">
    <property type="entry name" value="MMR_HSR1"/>
    <property type="match status" value="1"/>
</dbReference>
<feature type="short sequence motif" description="GXGXXG" evidence="4">
    <location>
        <begin position="34"/>
        <end position="39"/>
    </location>
</feature>
<organism evidence="7 8">
    <name type="scientific">Elaphomyces granulatus</name>
    <dbReference type="NCBI Taxonomy" id="519963"/>
    <lineage>
        <taxon>Eukaryota</taxon>
        <taxon>Fungi</taxon>
        <taxon>Dikarya</taxon>
        <taxon>Ascomycota</taxon>
        <taxon>Pezizomycotina</taxon>
        <taxon>Eurotiomycetes</taxon>
        <taxon>Eurotiomycetidae</taxon>
        <taxon>Eurotiales</taxon>
        <taxon>Elaphomycetaceae</taxon>
        <taxon>Elaphomyces</taxon>
    </lineage>
</organism>
<dbReference type="InterPro" id="IPR016035">
    <property type="entry name" value="Acyl_Trfase/lysoPLipase"/>
</dbReference>
<dbReference type="InterPro" id="IPR006073">
    <property type="entry name" value="GTP-bd"/>
</dbReference>